<organism evidence="2 3">
    <name type="scientific">Actinomadura rayongensis</name>
    <dbReference type="NCBI Taxonomy" id="1429076"/>
    <lineage>
        <taxon>Bacteria</taxon>
        <taxon>Bacillati</taxon>
        <taxon>Actinomycetota</taxon>
        <taxon>Actinomycetes</taxon>
        <taxon>Streptosporangiales</taxon>
        <taxon>Thermomonosporaceae</taxon>
        <taxon>Actinomadura</taxon>
    </lineage>
</organism>
<sequence length="127" mass="14452">MTANEYKARARMIRRSGDYINDAVNSWSNAPLILDGAALPANCFGIVGEEVGLRDEYELWRAKTIVEFNDETNVLIRNREAVYATADRYEGAERKATQHVNGLPRHRPEIDNDGSDYESRYGWARDA</sequence>
<keyword evidence="3" id="KW-1185">Reference proteome</keyword>
<dbReference type="AlphaFoldDB" id="A0A6I4W4S5"/>
<evidence type="ECO:0000256" key="1">
    <source>
        <dbReference type="SAM" id="MobiDB-lite"/>
    </source>
</evidence>
<gene>
    <name evidence="2" type="ORF">GQ466_04085</name>
</gene>
<protein>
    <submittedName>
        <fullName evidence="2">Uncharacterized protein</fullName>
    </submittedName>
</protein>
<accession>A0A6I4W4S5</accession>
<dbReference type="Proteomes" id="UP000431901">
    <property type="component" value="Unassembled WGS sequence"/>
</dbReference>
<dbReference type="OrthoDB" id="3482995at2"/>
<feature type="region of interest" description="Disordered" evidence="1">
    <location>
        <begin position="94"/>
        <end position="127"/>
    </location>
</feature>
<name>A0A6I4W4S5_9ACTN</name>
<dbReference type="EMBL" id="WUTW01000001">
    <property type="protein sequence ID" value="MXQ63206.1"/>
    <property type="molecule type" value="Genomic_DNA"/>
</dbReference>
<feature type="compositionally biased region" description="Basic and acidic residues" evidence="1">
    <location>
        <begin position="117"/>
        <end position="127"/>
    </location>
</feature>
<comment type="caution">
    <text evidence="2">The sequence shown here is derived from an EMBL/GenBank/DDBJ whole genome shotgun (WGS) entry which is preliminary data.</text>
</comment>
<reference evidence="2 3" key="1">
    <citation type="submission" date="2019-12" db="EMBL/GenBank/DDBJ databases">
        <title>Nocardia macrotermitis sp. nov. and Nocardia aurantia sp. nov., isolated from the gut of the fungus growing-termite Macrotermes natalensis.</title>
        <authorList>
            <person name="Christine B."/>
            <person name="Rene B."/>
        </authorList>
    </citation>
    <scope>NUCLEOTIDE SEQUENCE [LARGE SCALE GENOMIC DNA]</scope>
    <source>
        <strain evidence="2 3">DSM 102126</strain>
    </source>
</reference>
<evidence type="ECO:0000313" key="2">
    <source>
        <dbReference type="EMBL" id="MXQ63206.1"/>
    </source>
</evidence>
<proteinExistence type="predicted"/>
<dbReference type="RefSeq" id="WP_161101400.1">
    <property type="nucleotide sequence ID" value="NZ_JBHLYI010000002.1"/>
</dbReference>
<evidence type="ECO:0000313" key="3">
    <source>
        <dbReference type="Proteomes" id="UP000431901"/>
    </source>
</evidence>